<gene>
    <name evidence="4" type="ORF">BC938DRAFT_481091</name>
</gene>
<dbReference type="Gene3D" id="1.25.40.10">
    <property type="entry name" value="Tetratricopeptide repeat domain"/>
    <property type="match status" value="4"/>
</dbReference>
<dbReference type="Pfam" id="PF01535">
    <property type="entry name" value="PPR"/>
    <property type="match status" value="2"/>
</dbReference>
<comment type="caution">
    <text evidence="4">The sequence shown here is derived from an EMBL/GenBank/DDBJ whole genome shotgun (WGS) entry which is preliminary data.</text>
</comment>
<evidence type="ECO:0000256" key="3">
    <source>
        <dbReference type="SAM" id="MobiDB-lite"/>
    </source>
</evidence>
<evidence type="ECO:0000256" key="1">
    <source>
        <dbReference type="ARBA" id="ARBA00022737"/>
    </source>
</evidence>
<dbReference type="InterPro" id="IPR011990">
    <property type="entry name" value="TPR-like_helical_dom_sf"/>
</dbReference>
<accession>A0A433QGZ7</accession>
<feature type="repeat" description="PPR" evidence="2">
    <location>
        <begin position="321"/>
        <end position="355"/>
    </location>
</feature>
<sequence>MQLISSSSLTRFWTRKQLLPMLQTALPTTGTHKSATVRLVRTSCVEMLGDAFWKLTRCWECHHALGAFEQTRTNFNCTSPPGRFRVLPVFTTRHSSRYCRPLLYEQKSQFPSPEETTTLTEKVRSKTHLRTSLAEGFSPSASPIPIPTNPAHSSEQARYPSNHVGRTISNYSRTQFGAISPIQSRLDWTQVEHRAFLAHLTVQRRWSEVLQVIRDMRSLSSRNIRIEAFEYEALILALAATEKESDKVVALYNVIVANYLNIIRTGTPPSSTDNNSTYDSAMRPTVLTFKTVLAHHFSRREFYIARRVFRDISEIGGWEPDVETFATMVWGLLDAGELGTAKEFWRKMVASGGESRGNQRDIVSGFAFSDMRSAFVWAYVERGALEEAVNTVREFCTTDKRYSPGLKDLRLLIQGFIDRGEASVAVDVLEEFAGGIDLLQEAMMLGPLVKATDAMGWWGQAMTITEWRGKHRQIASKEKRQLFIGLLSSMMEGDTRKFRLVYKKLSGCKALVEELLARMMLGTHARIANSRGLDRIFTRMKGPPSIHTFERLLDEFTHEAKFDAIDILYSRMRSLQLQDCPSRRLYDTIIDGFASKGLYKEAAQWHDRLMRDGAQPSATAVHSLIRASIDAGDLNVAMTIYDSITAPLMATNTVSIPPSPLASAIYRTFSPKYLIHVYTTLVRALAKQPCSVGPQNVDSLATIRRLCADMHYFSLLPNERFYNALLLAMSRTGNMASARKLYADMKASDIQPTAYTFAILMDAVNKQGSGVFRRKRQHFKAIIALLKEMSSMGVEPDMVVSGIILDVLVKNGDTKSAVELMKKMKRMAKASLNGKGNNAEKYGNASAKLDAGLSTWMVNKFMNAMAESRNRPEVRRIWKNEFGDTRLLQLHYAERERVLRPDAVSFTTVIKANLKLTPSKGRRHAESELKEMVRKGLYPTPPTLVHILSAHLECRDSQAVFETVEQFEKRWGIRPDELGWRRILGLMATERDVEGLIWGVRTLCRGYVEDPQQVVLDNLAKPVKYRKKRRFKARKGAIRRKTDEPSVYDVQIARGGRSSSLTSSGFTGHTAQTNTKRKPPMTFLNKVFVPRLLSRIFEAIFAGSNQANVRVEDRALSILDELQAAGVYIADEAVKTLIPEMVNRGWTAKDVWRTVVREWRE</sequence>
<dbReference type="PANTHER" id="PTHR47932:SF44">
    <property type="entry name" value="MIOREX COMPLEX COMPONENT 1"/>
    <property type="match status" value="1"/>
</dbReference>
<proteinExistence type="predicted"/>
<organism evidence="4 5">
    <name type="scientific">Jimgerdemannia flammicorona</name>
    <dbReference type="NCBI Taxonomy" id="994334"/>
    <lineage>
        <taxon>Eukaryota</taxon>
        <taxon>Fungi</taxon>
        <taxon>Fungi incertae sedis</taxon>
        <taxon>Mucoromycota</taxon>
        <taxon>Mucoromycotina</taxon>
        <taxon>Endogonomycetes</taxon>
        <taxon>Endogonales</taxon>
        <taxon>Endogonaceae</taxon>
        <taxon>Jimgerdemannia</taxon>
    </lineage>
</organism>
<reference evidence="4 5" key="1">
    <citation type="journal article" date="2018" name="New Phytol.">
        <title>Phylogenomics of Endogonaceae and evolution of mycorrhizas within Mucoromycota.</title>
        <authorList>
            <person name="Chang Y."/>
            <person name="Desiro A."/>
            <person name="Na H."/>
            <person name="Sandor L."/>
            <person name="Lipzen A."/>
            <person name="Clum A."/>
            <person name="Barry K."/>
            <person name="Grigoriev I.V."/>
            <person name="Martin F.M."/>
            <person name="Stajich J.E."/>
            <person name="Smith M.E."/>
            <person name="Bonito G."/>
            <person name="Spatafora J.W."/>
        </authorList>
    </citation>
    <scope>NUCLEOTIDE SEQUENCE [LARGE SCALE GENOMIC DNA]</scope>
    <source>
        <strain evidence="4 5">AD002</strain>
    </source>
</reference>
<evidence type="ECO:0000313" key="5">
    <source>
        <dbReference type="Proteomes" id="UP000274822"/>
    </source>
</evidence>
<dbReference type="Proteomes" id="UP000274822">
    <property type="component" value="Unassembled WGS sequence"/>
</dbReference>
<protein>
    <recommendedName>
        <fullName evidence="6">Pentacotripeptide-repeat region of PRORP domain-containing protein</fullName>
    </recommendedName>
</protein>
<dbReference type="AlphaFoldDB" id="A0A433QGZ7"/>
<feature type="compositionally biased region" description="Low complexity" evidence="3">
    <location>
        <begin position="1057"/>
        <end position="1068"/>
    </location>
</feature>
<feature type="region of interest" description="Disordered" evidence="3">
    <location>
        <begin position="1057"/>
        <end position="1077"/>
    </location>
</feature>
<keyword evidence="5" id="KW-1185">Reference proteome</keyword>
<evidence type="ECO:0000313" key="4">
    <source>
        <dbReference type="EMBL" id="RUS29075.1"/>
    </source>
</evidence>
<keyword evidence="1" id="KW-0677">Repeat</keyword>
<feature type="repeat" description="PPR" evidence="2">
    <location>
        <begin position="582"/>
        <end position="616"/>
    </location>
</feature>
<dbReference type="Pfam" id="PF13041">
    <property type="entry name" value="PPR_2"/>
    <property type="match status" value="1"/>
</dbReference>
<evidence type="ECO:0000256" key="2">
    <source>
        <dbReference type="PROSITE-ProRule" id="PRU00708"/>
    </source>
</evidence>
<feature type="region of interest" description="Disordered" evidence="3">
    <location>
        <begin position="135"/>
        <end position="158"/>
    </location>
</feature>
<name>A0A433QGZ7_9FUNG</name>
<dbReference type="PROSITE" id="PS51375">
    <property type="entry name" value="PPR"/>
    <property type="match status" value="3"/>
</dbReference>
<feature type="repeat" description="PPR" evidence="2">
    <location>
        <begin position="718"/>
        <end position="752"/>
    </location>
</feature>
<dbReference type="NCBIfam" id="TIGR00756">
    <property type="entry name" value="PPR"/>
    <property type="match status" value="1"/>
</dbReference>
<dbReference type="PANTHER" id="PTHR47932">
    <property type="entry name" value="ATPASE EXPRESSION PROTEIN 3"/>
    <property type="match status" value="1"/>
</dbReference>
<dbReference type="EMBL" id="RBNJ01005670">
    <property type="protein sequence ID" value="RUS29075.1"/>
    <property type="molecule type" value="Genomic_DNA"/>
</dbReference>
<evidence type="ECO:0008006" key="6">
    <source>
        <dbReference type="Google" id="ProtNLM"/>
    </source>
</evidence>
<dbReference type="InterPro" id="IPR002885">
    <property type="entry name" value="PPR_rpt"/>
</dbReference>